<evidence type="ECO:0000256" key="4">
    <source>
        <dbReference type="ARBA" id="ARBA00022989"/>
    </source>
</evidence>
<dbReference type="EMBL" id="JARJCN010000001">
    <property type="protein sequence ID" value="KAJ7104109.1"/>
    <property type="molecule type" value="Genomic_DNA"/>
</dbReference>
<evidence type="ECO:0000313" key="7">
    <source>
        <dbReference type="EMBL" id="KAJ7104109.1"/>
    </source>
</evidence>
<evidence type="ECO:0000313" key="8">
    <source>
        <dbReference type="Proteomes" id="UP001222325"/>
    </source>
</evidence>
<keyword evidence="6" id="KW-0187">Copper transport</keyword>
<evidence type="ECO:0000256" key="3">
    <source>
        <dbReference type="ARBA" id="ARBA00022692"/>
    </source>
</evidence>
<keyword evidence="3 6" id="KW-0812">Transmembrane</keyword>
<keyword evidence="6" id="KW-0813">Transport</keyword>
<name>A0AAD6UMQ7_9AGAR</name>
<proteinExistence type="inferred from homology"/>
<keyword evidence="6" id="KW-0186">Copper</keyword>
<dbReference type="GO" id="GO:0016020">
    <property type="term" value="C:membrane"/>
    <property type="evidence" value="ECO:0007669"/>
    <property type="project" value="UniProtKB-SubCell"/>
</dbReference>
<accession>A0AAD6UMQ7</accession>
<dbReference type="GO" id="GO:0005375">
    <property type="term" value="F:copper ion transmembrane transporter activity"/>
    <property type="evidence" value="ECO:0007669"/>
    <property type="project" value="UniProtKB-UniRule"/>
</dbReference>
<dbReference type="AlphaFoldDB" id="A0AAD6UMQ7"/>
<keyword evidence="6" id="KW-0406">Ion transport</keyword>
<keyword evidence="5 6" id="KW-0472">Membrane</keyword>
<comment type="similarity">
    <text evidence="2 6">Belongs to the copper transporter (Ctr) (TC 1.A.56) family. SLC31A subfamily.</text>
</comment>
<evidence type="ECO:0000256" key="5">
    <source>
        <dbReference type="ARBA" id="ARBA00023136"/>
    </source>
</evidence>
<comment type="caution">
    <text evidence="7">The sequence shown here is derived from an EMBL/GenBank/DDBJ whole genome shotgun (WGS) entry which is preliminary data.</text>
</comment>
<dbReference type="Pfam" id="PF04145">
    <property type="entry name" value="Ctr"/>
    <property type="match status" value="1"/>
</dbReference>
<dbReference type="InterPro" id="IPR007274">
    <property type="entry name" value="Cop_transporter"/>
</dbReference>
<protein>
    <recommendedName>
        <fullName evidence="6">Copper transport protein</fullName>
    </recommendedName>
</protein>
<dbReference type="Proteomes" id="UP001222325">
    <property type="component" value="Unassembled WGS sequence"/>
</dbReference>
<feature type="transmembrane region" description="Helical" evidence="6">
    <location>
        <begin position="60"/>
        <end position="80"/>
    </location>
</feature>
<evidence type="ECO:0000256" key="6">
    <source>
        <dbReference type="RuleBase" id="RU367022"/>
    </source>
</evidence>
<keyword evidence="4 6" id="KW-1133">Transmembrane helix</keyword>
<sequence>MDMAMSMSATPTSMAASAATSGAMKMSMGGPGSTCKISMLANWFTIDACFISRDWHIRSTAAYAGSLVGVFFWVVGLEIFRRLAREYDRRIVREYYSRNIDAKVVAPFQPTLGQQAIRSFFYFVQFGAAYMLMLLAMYYNIGILLVIFFGAYVGHFVSSRDTIGHGEAVMKDSCC</sequence>
<keyword evidence="8" id="KW-1185">Reference proteome</keyword>
<dbReference type="PANTHER" id="PTHR12483">
    <property type="entry name" value="SOLUTE CARRIER FAMILY 31 COPPER TRANSPORTERS"/>
    <property type="match status" value="1"/>
</dbReference>
<organism evidence="7 8">
    <name type="scientific">Mycena belliarum</name>
    <dbReference type="NCBI Taxonomy" id="1033014"/>
    <lineage>
        <taxon>Eukaryota</taxon>
        <taxon>Fungi</taxon>
        <taxon>Dikarya</taxon>
        <taxon>Basidiomycota</taxon>
        <taxon>Agaricomycotina</taxon>
        <taxon>Agaricomycetes</taxon>
        <taxon>Agaricomycetidae</taxon>
        <taxon>Agaricales</taxon>
        <taxon>Marasmiineae</taxon>
        <taxon>Mycenaceae</taxon>
        <taxon>Mycena</taxon>
    </lineage>
</organism>
<comment type="subcellular location">
    <subcellularLocation>
        <location evidence="1 6">Membrane</location>
        <topology evidence="1 6">Multi-pass membrane protein</topology>
    </subcellularLocation>
</comment>
<evidence type="ECO:0000256" key="2">
    <source>
        <dbReference type="ARBA" id="ARBA00006921"/>
    </source>
</evidence>
<dbReference type="PANTHER" id="PTHR12483:SF73">
    <property type="entry name" value="COPPER TRANSPORT PROTEIN CTR3"/>
    <property type="match status" value="1"/>
</dbReference>
<gene>
    <name evidence="7" type="ORF">B0H15DRAFT_8648</name>
</gene>
<feature type="transmembrane region" description="Helical" evidence="6">
    <location>
        <begin position="128"/>
        <end position="152"/>
    </location>
</feature>
<reference evidence="7" key="1">
    <citation type="submission" date="2023-03" db="EMBL/GenBank/DDBJ databases">
        <title>Massive genome expansion in bonnet fungi (Mycena s.s.) driven by repeated elements and novel gene families across ecological guilds.</title>
        <authorList>
            <consortium name="Lawrence Berkeley National Laboratory"/>
            <person name="Harder C.B."/>
            <person name="Miyauchi S."/>
            <person name="Viragh M."/>
            <person name="Kuo A."/>
            <person name="Thoen E."/>
            <person name="Andreopoulos B."/>
            <person name="Lu D."/>
            <person name="Skrede I."/>
            <person name="Drula E."/>
            <person name="Henrissat B."/>
            <person name="Morin E."/>
            <person name="Kohler A."/>
            <person name="Barry K."/>
            <person name="LaButti K."/>
            <person name="Morin E."/>
            <person name="Salamov A."/>
            <person name="Lipzen A."/>
            <person name="Mereny Z."/>
            <person name="Hegedus B."/>
            <person name="Baldrian P."/>
            <person name="Stursova M."/>
            <person name="Weitz H."/>
            <person name="Taylor A."/>
            <person name="Grigoriev I.V."/>
            <person name="Nagy L.G."/>
            <person name="Martin F."/>
            <person name="Kauserud H."/>
        </authorList>
    </citation>
    <scope>NUCLEOTIDE SEQUENCE</scope>
    <source>
        <strain evidence="7">CBHHK173m</strain>
    </source>
</reference>
<evidence type="ECO:0000256" key="1">
    <source>
        <dbReference type="ARBA" id="ARBA00004141"/>
    </source>
</evidence>